<dbReference type="InterPro" id="IPR023214">
    <property type="entry name" value="HAD_sf"/>
</dbReference>
<dbReference type="GO" id="GO:0008967">
    <property type="term" value="F:phosphoglycolate phosphatase activity"/>
    <property type="evidence" value="ECO:0007669"/>
    <property type="project" value="TreeGrafter"/>
</dbReference>
<dbReference type="Pfam" id="PF13419">
    <property type="entry name" value="HAD_2"/>
    <property type="match status" value="1"/>
</dbReference>
<dbReference type="InterPro" id="IPR041492">
    <property type="entry name" value="HAD_2"/>
</dbReference>
<organism evidence="1 2">
    <name type="scientific">Stagnimonas aquatica</name>
    <dbReference type="NCBI Taxonomy" id="2689987"/>
    <lineage>
        <taxon>Bacteria</taxon>
        <taxon>Pseudomonadati</taxon>
        <taxon>Pseudomonadota</taxon>
        <taxon>Gammaproteobacteria</taxon>
        <taxon>Nevskiales</taxon>
        <taxon>Nevskiaceae</taxon>
        <taxon>Stagnimonas</taxon>
    </lineage>
</organism>
<keyword evidence="2" id="KW-1185">Reference proteome</keyword>
<dbReference type="AlphaFoldDB" id="A0A3N0V9A9"/>
<accession>A0A3N0V9A9</accession>
<protein>
    <submittedName>
        <fullName evidence="1">HAD family hydrolase</fullName>
    </submittedName>
</protein>
<dbReference type="SUPFAM" id="SSF56784">
    <property type="entry name" value="HAD-like"/>
    <property type="match status" value="1"/>
</dbReference>
<dbReference type="GO" id="GO:0005829">
    <property type="term" value="C:cytosol"/>
    <property type="evidence" value="ECO:0007669"/>
    <property type="project" value="TreeGrafter"/>
</dbReference>
<reference evidence="1 2" key="1">
    <citation type="submission" date="2018-10" db="EMBL/GenBank/DDBJ databases">
        <authorList>
            <person name="Chen W.-M."/>
        </authorList>
    </citation>
    <scope>NUCLEOTIDE SEQUENCE [LARGE SCALE GENOMIC DNA]</scope>
    <source>
        <strain evidence="1 2">THS-13</strain>
    </source>
</reference>
<dbReference type="SFLD" id="SFLDG01129">
    <property type="entry name" value="C1.5:_HAD__Beta-PGM__Phosphata"/>
    <property type="match status" value="1"/>
</dbReference>
<dbReference type="Gene3D" id="1.10.150.240">
    <property type="entry name" value="Putative phosphatase, domain 2"/>
    <property type="match status" value="1"/>
</dbReference>
<dbReference type="InterPro" id="IPR050155">
    <property type="entry name" value="HAD-like_hydrolase_sf"/>
</dbReference>
<name>A0A3N0V9A9_9GAMM</name>
<dbReference type="NCBIfam" id="TIGR01549">
    <property type="entry name" value="HAD-SF-IA-v1"/>
    <property type="match status" value="1"/>
</dbReference>
<dbReference type="InterPro" id="IPR023198">
    <property type="entry name" value="PGP-like_dom2"/>
</dbReference>
<dbReference type="Proteomes" id="UP000282106">
    <property type="component" value="Unassembled WGS sequence"/>
</dbReference>
<evidence type="ECO:0000313" key="2">
    <source>
        <dbReference type="Proteomes" id="UP000282106"/>
    </source>
</evidence>
<proteinExistence type="predicted"/>
<dbReference type="InterPro" id="IPR006439">
    <property type="entry name" value="HAD-SF_hydro_IA"/>
</dbReference>
<dbReference type="EMBL" id="RJVO01000005">
    <property type="protein sequence ID" value="ROH89171.1"/>
    <property type="molecule type" value="Genomic_DNA"/>
</dbReference>
<dbReference type="InterPro" id="IPR036412">
    <property type="entry name" value="HAD-like_sf"/>
</dbReference>
<sequence>MARTEFVLNRPYDLLIFDWDGTLSDSAQLIVDSMQGAIAALGLPPRQDQQIRELIGLSLSDGMARLYPEAEPGEVLRLLEGYRQQWLGPAGGGANEAPLFDGAQRCLERLHGDGYWLSVATGKSRPGLNRSLRHHAELRPLFMVTKTADETASKPDPLMLREILAELQVPAERALMIGDTEYDAAMAAAIGMPALGVACGVHEAGRIRRAGALAVIDSVHSLPDWLRG</sequence>
<keyword evidence="1" id="KW-0378">Hydrolase</keyword>
<dbReference type="GO" id="GO:0006281">
    <property type="term" value="P:DNA repair"/>
    <property type="evidence" value="ECO:0007669"/>
    <property type="project" value="TreeGrafter"/>
</dbReference>
<dbReference type="InParanoid" id="A0A3N0V9A9"/>
<dbReference type="Gene3D" id="3.40.50.1000">
    <property type="entry name" value="HAD superfamily/HAD-like"/>
    <property type="match status" value="1"/>
</dbReference>
<gene>
    <name evidence="1" type="ORF">ED208_12240</name>
</gene>
<evidence type="ECO:0000313" key="1">
    <source>
        <dbReference type="EMBL" id="ROH89171.1"/>
    </source>
</evidence>
<dbReference type="PANTHER" id="PTHR43434:SF24">
    <property type="entry name" value="HYDROLASE-RELATED"/>
    <property type="match status" value="1"/>
</dbReference>
<dbReference type="SFLD" id="SFLDS00003">
    <property type="entry name" value="Haloacid_Dehalogenase"/>
    <property type="match status" value="1"/>
</dbReference>
<dbReference type="PANTHER" id="PTHR43434">
    <property type="entry name" value="PHOSPHOGLYCOLATE PHOSPHATASE"/>
    <property type="match status" value="1"/>
</dbReference>
<comment type="caution">
    <text evidence="1">The sequence shown here is derived from an EMBL/GenBank/DDBJ whole genome shotgun (WGS) entry which is preliminary data.</text>
</comment>